<keyword evidence="3" id="KW-0472">Membrane</keyword>
<dbReference type="InterPro" id="IPR009050">
    <property type="entry name" value="Globin-like_sf"/>
</dbReference>
<feature type="transmembrane region" description="Helical" evidence="3">
    <location>
        <begin position="849"/>
        <end position="870"/>
    </location>
</feature>
<dbReference type="GO" id="GO:0005509">
    <property type="term" value="F:calcium ion binding"/>
    <property type="evidence" value="ECO:0007669"/>
    <property type="project" value="InterPro"/>
</dbReference>
<dbReference type="GO" id="GO:0005216">
    <property type="term" value="F:monoatomic ion channel activity"/>
    <property type="evidence" value="ECO:0007669"/>
    <property type="project" value="InterPro"/>
</dbReference>
<feature type="domain" description="EF-hand" evidence="4">
    <location>
        <begin position="632"/>
        <end position="667"/>
    </location>
</feature>
<comment type="caution">
    <text evidence="5">The sequence shown here is derived from an EMBL/GenBank/DDBJ whole genome shotgun (WGS) entry which is preliminary data.</text>
</comment>
<feature type="transmembrane region" description="Helical" evidence="3">
    <location>
        <begin position="702"/>
        <end position="725"/>
    </location>
</feature>
<dbReference type="PANTHER" id="PTHR10582">
    <property type="entry name" value="TRANSIENT RECEPTOR POTENTIAL ION CHANNEL PROTEIN"/>
    <property type="match status" value="1"/>
</dbReference>
<feature type="compositionally biased region" description="Low complexity" evidence="2">
    <location>
        <begin position="119"/>
        <end position="142"/>
    </location>
</feature>
<feature type="transmembrane region" description="Helical" evidence="3">
    <location>
        <begin position="745"/>
        <end position="769"/>
    </location>
</feature>
<feature type="region of interest" description="Disordered" evidence="2">
    <location>
        <begin position="1021"/>
        <end position="1043"/>
    </location>
</feature>
<dbReference type="InterPro" id="IPR002048">
    <property type="entry name" value="EF_hand_dom"/>
</dbReference>
<evidence type="ECO:0000259" key="4">
    <source>
        <dbReference type="PROSITE" id="PS50222"/>
    </source>
</evidence>
<dbReference type="InterPro" id="IPR044399">
    <property type="entry name" value="Mb-like_M"/>
</dbReference>
<dbReference type="GO" id="GO:0020037">
    <property type="term" value="F:heme binding"/>
    <property type="evidence" value="ECO:0007669"/>
    <property type="project" value="InterPro"/>
</dbReference>
<dbReference type="Proteomes" id="UP000626109">
    <property type="component" value="Unassembled WGS sequence"/>
</dbReference>
<feature type="compositionally biased region" description="Basic and acidic residues" evidence="2">
    <location>
        <begin position="79"/>
        <end position="92"/>
    </location>
</feature>
<feature type="transmembrane region" description="Helical" evidence="3">
    <location>
        <begin position="790"/>
        <end position="808"/>
    </location>
</feature>
<dbReference type="SMART" id="SM00054">
    <property type="entry name" value="EFh"/>
    <property type="match status" value="1"/>
</dbReference>
<feature type="transmembrane region" description="Helical" evidence="3">
    <location>
        <begin position="576"/>
        <end position="596"/>
    </location>
</feature>
<dbReference type="SUPFAM" id="SSF46458">
    <property type="entry name" value="Globin-like"/>
    <property type="match status" value="2"/>
</dbReference>
<evidence type="ECO:0000313" key="6">
    <source>
        <dbReference type="Proteomes" id="UP000626109"/>
    </source>
</evidence>
<name>A0A813K2V6_POLGL</name>
<organism evidence="5 6">
    <name type="scientific">Polarella glacialis</name>
    <name type="common">Dinoflagellate</name>
    <dbReference type="NCBI Taxonomy" id="89957"/>
    <lineage>
        <taxon>Eukaryota</taxon>
        <taxon>Sar</taxon>
        <taxon>Alveolata</taxon>
        <taxon>Dinophyceae</taxon>
        <taxon>Suessiales</taxon>
        <taxon>Suessiaceae</taxon>
        <taxon>Polarella</taxon>
    </lineage>
</organism>
<evidence type="ECO:0000256" key="2">
    <source>
        <dbReference type="SAM" id="MobiDB-lite"/>
    </source>
</evidence>
<keyword evidence="1" id="KW-0677">Repeat</keyword>
<feature type="transmembrane region" description="Helical" evidence="3">
    <location>
        <begin position="546"/>
        <end position="564"/>
    </location>
</feature>
<dbReference type="InterPro" id="IPR024862">
    <property type="entry name" value="TRPV"/>
</dbReference>
<dbReference type="EMBL" id="CAJNNW010027384">
    <property type="protein sequence ID" value="CAE8691185.1"/>
    <property type="molecule type" value="Genomic_DNA"/>
</dbReference>
<protein>
    <recommendedName>
        <fullName evidence="4">EF-hand domain-containing protein</fullName>
    </recommendedName>
</protein>
<dbReference type="PANTHER" id="PTHR10582:SF2">
    <property type="entry name" value="INACTIVE"/>
    <property type="match status" value="1"/>
</dbReference>
<dbReference type="InterPro" id="IPR012292">
    <property type="entry name" value="Globin/Proto"/>
</dbReference>
<keyword evidence="3" id="KW-0812">Transmembrane</keyword>
<dbReference type="Gene3D" id="1.10.490.10">
    <property type="entry name" value="Globins"/>
    <property type="match status" value="2"/>
</dbReference>
<dbReference type="CDD" id="cd01040">
    <property type="entry name" value="Mb-like"/>
    <property type="match status" value="1"/>
</dbReference>
<dbReference type="GO" id="GO:0019825">
    <property type="term" value="F:oxygen binding"/>
    <property type="evidence" value="ECO:0007669"/>
    <property type="project" value="InterPro"/>
</dbReference>
<evidence type="ECO:0000256" key="1">
    <source>
        <dbReference type="ARBA" id="ARBA00022737"/>
    </source>
</evidence>
<dbReference type="GO" id="GO:0098703">
    <property type="term" value="P:calcium ion import across plasma membrane"/>
    <property type="evidence" value="ECO:0007669"/>
    <property type="project" value="TreeGrafter"/>
</dbReference>
<feature type="region of interest" description="Disordered" evidence="2">
    <location>
        <begin position="77"/>
        <end position="146"/>
    </location>
</feature>
<keyword evidence="3" id="KW-1133">Transmembrane helix</keyword>
<gene>
    <name evidence="5" type="ORF">PGLA2088_LOCUS27285</name>
</gene>
<proteinExistence type="predicted"/>
<dbReference type="PROSITE" id="PS50222">
    <property type="entry name" value="EF_HAND_2"/>
    <property type="match status" value="1"/>
</dbReference>
<dbReference type="GO" id="GO:0005886">
    <property type="term" value="C:plasma membrane"/>
    <property type="evidence" value="ECO:0007669"/>
    <property type="project" value="TreeGrafter"/>
</dbReference>
<evidence type="ECO:0000313" key="5">
    <source>
        <dbReference type="EMBL" id="CAE8691185.1"/>
    </source>
</evidence>
<feature type="transmembrane region" description="Helical" evidence="3">
    <location>
        <begin position="602"/>
        <end position="623"/>
    </location>
</feature>
<sequence>MDAVETFSFQHMNFDISPAGFMIFKGAILDAMEHDLQTDFSLDAKDGLSGLVNYVGAAMLFIRKGCALRAQLLSSSWQESHDRGNGKSRKTEQAQAEEEEGDGEFSPGGIRPERRSGDSDGSGSSGNKSSGSSGNRSPTNGGMKAMSMNLPTSFTEMFTINATVMGFGKGAATWMGDCLESFDAIVAHLGSAGRLQEECRTLVLRLSLYDKSIIVLPQFKACLLAALRSTLPKTWTTDHEEAWTWLWDNIVRILEATLDKIPIYEEALQTALSSFSPRQRYKVRSDMYTRFFALCPVGQNFFKQSNTRLHFIADRVLSMTAEWFKDPKGMVSELSALGLKHVGFGIPTELFTPFVTATVQVMRSYRADETIVEAFQWALILTANVLVRTILEGSTVVMKAVNMNSIKSLKTAVAAAPRGERATWLLHIQVGDQFISPLLWALENGSVHVAEAVLKDLLTIRADRARYYFGADTLFEKHPDIVKRLSDRAPQLLPVLLDGLVWRSHRTLENGQKRRVNYFVRHMLIASGGEFSPAIKWISSSGDPTIVSHPVVAFLVDTLWLGIVKTQFIYSRLWNVLSLVVFLFAQEIIPMLMDSYGRTTPLYWTLFVCRMFSYIVGMGRLGLIQLKRMWIWSRNTMKGILAEIDTDGNGEIDYEEALEALHRFKDTVSSEIKKAIAVLRGNNDIAAYEEEKKAMANKEKNMYNRISFAVMILLAAMLGQEPMIYCRNSPDWPTTQCPEASPELLYRYSIFAMAAMAVHWLMLIDMAVFSTEISAFLLVVREVMVEVRQFLTALSFLLLLFGSTIAISCRNCNQGGGTFDDMPNAVLSLLAITVGLYQGDYRDLGQDPLLLGCVFIYVTFAVVLLLNLLIAQLNRTYEYIYKDMLGFARLNRASLIVDAMASCPQAKWKKFHQSLAFDTRQEFDEGDLGLAGCIQVLEPAAVNRQAKEQVVRFGGSTSKEMPWPEDKARSAKGMDQMEMLEAIIQKTLKRMNKTHKTLSRHSSKDEVGVSFIGSTIQGNSHLNSSSHGLVSGSDTSSMTSDHS</sequence>
<evidence type="ECO:0000256" key="3">
    <source>
        <dbReference type="SAM" id="Phobius"/>
    </source>
</evidence>
<accession>A0A813K2V6</accession>
<dbReference type="AlphaFoldDB" id="A0A813K2V6"/>
<dbReference type="Gene3D" id="1.10.238.10">
    <property type="entry name" value="EF-hand"/>
    <property type="match status" value="1"/>
</dbReference>
<reference evidence="5" key="1">
    <citation type="submission" date="2021-02" db="EMBL/GenBank/DDBJ databases">
        <authorList>
            <person name="Dougan E. K."/>
            <person name="Rhodes N."/>
            <person name="Thang M."/>
            <person name="Chan C."/>
        </authorList>
    </citation>
    <scope>NUCLEOTIDE SEQUENCE</scope>
</reference>